<dbReference type="SUPFAM" id="SSF53474">
    <property type="entry name" value="alpha/beta-Hydrolases"/>
    <property type="match status" value="1"/>
</dbReference>
<dbReference type="OMA" id="CIQKNDA"/>
<dbReference type="eggNOG" id="KOG1516">
    <property type="taxonomic scope" value="Eukaryota"/>
</dbReference>
<dbReference type="PANTHER" id="PTHR43142:SF1">
    <property type="entry name" value="CARBOXYLIC ESTER HYDROLASE"/>
    <property type="match status" value="1"/>
</dbReference>
<dbReference type="InterPro" id="IPR019819">
    <property type="entry name" value="Carboxylesterase_B_CS"/>
</dbReference>
<dbReference type="PROSITE" id="PS00122">
    <property type="entry name" value="CARBOXYLESTERASE_B_1"/>
    <property type="match status" value="1"/>
</dbReference>
<evidence type="ECO:0000313" key="10">
    <source>
        <dbReference type="EnsemblMetazoa" id="CPIJ002075-PA"/>
    </source>
</evidence>
<dbReference type="PROSITE" id="PS01173">
    <property type="entry name" value="LIPASE_GDXG_HIS"/>
    <property type="match status" value="1"/>
</dbReference>
<dbReference type="VEuPathDB" id="VectorBase:CPIJ002075"/>
<dbReference type="InterPro" id="IPR002168">
    <property type="entry name" value="Lipase_GDXG_HIS_AS"/>
</dbReference>
<dbReference type="STRING" id="7176.B0W3Q9"/>
<dbReference type="InterPro" id="IPR019826">
    <property type="entry name" value="Carboxylesterase_B_AS"/>
</dbReference>
<evidence type="ECO:0000256" key="2">
    <source>
        <dbReference type="ARBA" id="ARBA00010515"/>
    </source>
</evidence>
<feature type="signal peptide" evidence="7">
    <location>
        <begin position="1"/>
        <end position="26"/>
    </location>
</feature>
<feature type="domain" description="Carboxylesterase type B" evidence="8">
    <location>
        <begin position="41"/>
        <end position="521"/>
    </location>
</feature>
<organism>
    <name type="scientific">Culex quinquefasciatus</name>
    <name type="common">Southern house mosquito</name>
    <name type="synonym">Culex pungens</name>
    <dbReference type="NCBI Taxonomy" id="7176"/>
    <lineage>
        <taxon>Eukaryota</taxon>
        <taxon>Metazoa</taxon>
        <taxon>Ecdysozoa</taxon>
        <taxon>Arthropoda</taxon>
        <taxon>Hexapoda</taxon>
        <taxon>Insecta</taxon>
        <taxon>Pterygota</taxon>
        <taxon>Neoptera</taxon>
        <taxon>Endopterygota</taxon>
        <taxon>Diptera</taxon>
        <taxon>Nematocera</taxon>
        <taxon>Culicoidea</taxon>
        <taxon>Culicidae</taxon>
        <taxon>Culicinae</taxon>
        <taxon>Culicini</taxon>
        <taxon>Culex</taxon>
        <taxon>Culex</taxon>
    </lineage>
</organism>
<accession>B0W3Q9</accession>
<dbReference type="EC" id="3.1.1.-" evidence="7"/>
<keyword evidence="4 7" id="KW-0378">Hydrolase</keyword>
<reference evidence="10" key="2">
    <citation type="submission" date="2020-05" db="UniProtKB">
        <authorList>
            <consortium name="EnsemblMetazoa"/>
        </authorList>
    </citation>
    <scope>IDENTIFICATION</scope>
    <source>
        <strain evidence="10">JHB</strain>
    </source>
</reference>
<evidence type="ECO:0000256" key="7">
    <source>
        <dbReference type="RuleBase" id="RU361235"/>
    </source>
</evidence>
<dbReference type="InterPro" id="IPR002018">
    <property type="entry name" value="CarbesteraseB"/>
</dbReference>
<dbReference type="VEuPathDB" id="VectorBase:CQUJHB002189"/>
<dbReference type="InParanoid" id="B0W3Q9"/>
<keyword evidence="5" id="KW-1015">Disulfide bond</keyword>
<keyword evidence="3" id="KW-0719">Serine esterase</keyword>
<gene>
    <name evidence="10" type="primary">6032804</name>
    <name evidence="9" type="ORF">CpipJ_CPIJ002075</name>
</gene>
<dbReference type="InterPro" id="IPR029058">
    <property type="entry name" value="AB_hydrolase_fold"/>
</dbReference>
<dbReference type="OrthoDB" id="19653at2759"/>
<evidence type="ECO:0000256" key="3">
    <source>
        <dbReference type="ARBA" id="ARBA00022487"/>
    </source>
</evidence>
<dbReference type="PROSITE" id="PS00941">
    <property type="entry name" value="CARBOXYLESTERASE_B_2"/>
    <property type="match status" value="1"/>
</dbReference>
<protein>
    <recommendedName>
        <fullName evidence="7">Carboxylic ester hydrolase</fullName>
        <ecNumber evidence="7">3.1.1.-</ecNumber>
    </recommendedName>
</protein>
<comment type="similarity">
    <text evidence="2">Belongs to the 'GDXG' lipolytic enzyme family.</text>
</comment>
<evidence type="ECO:0000256" key="5">
    <source>
        <dbReference type="ARBA" id="ARBA00023157"/>
    </source>
</evidence>
<dbReference type="KEGG" id="cqu:CpipJ_CPIJ002075"/>
<dbReference type="Pfam" id="PF00135">
    <property type="entry name" value="COesterase"/>
    <property type="match status" value="1"/>
</dbReference>
<dbReference type="Gene3D" id="3.40.50.1820">
    <property type="entry name" value="alpha/beta hydrolase"/>
    <property type="match status" value="1"/>
</dbReference>
<evidence type="ECO:0000313" key="9">
    <source>
        <dbReference type="EMBL" id="EDS32206.1"/>
    </source>
</evidence>
<evidence type="ECO:0000256" key="4">
    <source>
        <dbReference type="ARBA" id="ARBA00022801"/>
    </source>
</evidence>
<evidence type="ECO:0000256" key="6">
    <source>
        <dbReference type="ARBA" id="ARBA00023180"/>
    </source>
</evidence>
<dbReference type="ESTHER" id="culqu-b0w3q9">
    <property type="family name" value="Juvenile_hormone_esterase"/>
</dbReference>
<keyword evidence="7" id="KW-0732">Signal</keyword>
<dbReference type="AlphaFoldDB" id="B0W3Q9"/>
<comment type="similarity">
    <text evidence="1 7">Belongs to the type-B carboxylesterase/lipase family.</text>
</comment>
<dbReference type="EnsemblMetazoa" id="CPIJ002075-RA">
    <property type="protein sequence ID" value="CPIJ002075-PA"/>
    <property type="gene ID" value="CPIJ002075"/>
</dbReference>
<keyword evidence="6" id="KW-0325">Glycoprotein</keyword>
<keyword evidence="11" id="KW-1185">Reference proteome</keyword>
<name>B0W3Q9_CULQU</name>
<evidence type="ECO:0000256" key="1">
    <source>
        <dbReference type="ARBA" id="ARBA00005964"/>
    </source>
</evidence>
<evidence type="ECO:0000313" key="11">
    <source>
        <dbReference type="Proteomes" id="UP000002320"/>
    </source>
</evidence>
<dbReference type="GO" id="GO:0052689">
    <property type="term" value="F:carboxylic ester hydrolase activity"/>
    <property type="evidence" value="ECO:0007669"/>
    <property type="project" value="UniProtKB-KW"/>
</dbReference>
<dbReference type="Proteomes" id="UP000002320">
    <property type="component" value="Unassembled WGS sequence"/>
</dbReference>
<dbReference type="PANTHER" id="PTHR43142">
    <property type="entry name" value="CARBOXYLIC ESTER HYDROLASE"/>
    <property type="match status" value="1"/>
</dbReference>
<evidence type="ECO:0000259" key="8">
    <source>
        <dbReference type="Pfam" id="PF00135"/>
    </source>
</evidence>
<dbReference type="HOGENOM" id="CLU_006586_13_2_1"/>
<dbReference type="EMBL" id="DS231833">
    <property type="protein sequence ID" value="EDS32206.1"/>
    <property type="molecule type" value="Genomic_DNA"/>
</dbReference>
<proteinExistence type="inferred from homology"/>
<dbReference type="FunCoup" id="B0W3Q9">
    <property type="interactions" value="41"/>
</dbReference>
<reference evidence="9" key="1">
    <citation type="submission" date="2007-03" db="EMBL/GenBank/DDBJ databases">
        <title>Annotation of Culex pipiens quinquefasciatus.</title>
        <authorList>
            <consortium name="The Broad Institute Genome Sequencing Platform"/>
            <person name="Atkinson P.W."/>
            <person name="Hemingway J."/>
            <person name="Christensen B.M."/>
            <person name="Higgs S."/>
            <person name="Kodira C."/>
            <person name="Hannick L."/>
            <person name="Megy K."/>
            <person name="O'Leary S."/>
            <person name="Pearson M."/>
            <person name="Haas B.J."/>
            <person name="Mauceli E."/>
            <person name="Wortman J.R."/>
            <person name="Lee N.H."/>
            <person name="Guigo R."/>
            <person name="Stanke M."/>
            <person name="Alvarado L."/>
            <person name="Amedeo P."/>
            <person name="Antoine C.H."/>
            <person name="Arensburger P."/>
            <person name="Bidwell S.L."/>
            <person name="Crawford M."/>
            <person name="Camaro F."/>
            <person name="Devon K."/>
            <person name="Engels R."/>
            <person name="Hammond M."/>
            <person name="Howarth C."/>
            <person name="Koehrsen M."/>
            <person name="Lawson D."/>
            <person name="Montgomery P."/>
            <person name="Nene V."/>
            <person name="Nusbaum C."/>
            <person name="Puiu D."/>
            <person name="Romero-Severson J."/>
            <person name="Severson D.W."/>
            <person name="Shumway M."/>
            <person name="Sisk P."/>
            <person name="Stolte C."/>
            <person name="Zeng Q."/>
            <person name="Eisenstadt E."/>
            <person name="Fraser-Liggett C."/>
            <person name="Strausberg R."/>
            <person name="Galagan J."/>
            <person name="Birren B."/>
            <person name="Collins F.H."/>
        </authorList>
    </citation>
    <scope>NUCLEOTIDE SEQUENCE [LARGE SCALE GENOMIC DNA]</scope>
    <source>
        <strain evidence="9">JHB</strain>
    </source>
</reference>
<feature type="chain" id="PRO_5011325925" description="Carboxylic ester hydrolase" evidence="7">
    <location>
        <begin position="27"/>
        <end position="522"/>
    </location>
</feature>
<sequence length="522" mass="58224">MVDPAAFTITTIIALSTCVTVTHSAADNVFPEYIKVLPSPLVCLLDGCIIGTTRSALEGYQFEAFFGIPYAKPPLGKLRFKDPVQVESWVGNYDATFERSKCIQKNDARPQSFVEGSEDCLYLNLYRPLHIGEKLPVIVYIHGGSYASGSASFAEYGPERLMDTKKVLVVVIQYRLGVFGFLSTDDISSPGNYGLKDQSMAMRWVQRNIKKFGGDPNRVTLVGQSAGGAAVQMHMMSHLSRGTFQQAVSMSGTALAYWNYNIDQARVARRQAAVLGIPAAYKMSTEKLVETLRWVDAVELGKSIDRLKYFYVHPTALYQPVMERHLTNGTFLSEDPRALWSAGKFQQIPWITGTVPNDGAADSLGIITNVTLLKQLNEMSRKYIPRLAGGDDNAKATQMLKNRFFQDGTDDRWLTANNFLHLQDLLTESTITYPTARSVKQHLALKKNNKSPIGVYYFIFKGRYSQSYSYSYTTNDFGVCHSDELLYLFRNTAVGADFPSGSPEAIMAKSFVEYFVKIAYEG</sequence>